<evidence type="ECO:0000256" key="4">
    <source>
        <dbReference type="ARBA" id="ARBA00022692"/>
    </source>
</evidence>
<dbReference type="PANTHER" id="PTHR28259">
    <property type="entry name" value="FLUORIDE EXPORT PROTEIN 1-RELATED"/>
    <property type="match status" value="1"/>
</dbReference>
<feature type="region of interest" description="Disordered" evidence="9">
    <location>
        <begin position="145"/>
        <end position="206"/>
    </location>
</feature>
<name>A0A9W8Y0I1_9PLEO</name>
<proteinExistence type="inferred from homology"/>
<feature type="region of interest" description="Disordered" evidence="9">
    <location>
        <begin position="61"/>
        <end position="130"/>
    </location>
</feature>
<dbReference type="Pfam" id="PF02537">
    <property type="entry name" value="CRCB"/>
    <property type="match status" value="2"/>
</dbReference>
<comment type="catalytic activity">
    <reaction evidence="8">
        <text>fluoride(in) = fluoride(out)</text>
        <dbReference type="Rhea" id="RHEA:76159"/>
        <dbReference type="ChEBI" id="CHEBI:17051"/>
    </reaction>
    <physiologicalReaction direction="left-to-right" evidence="8">
        <dbReference type="Rhea" id="RHEA:76160"/>
    </physiologicalReaction>
</comment>
<dbReference type="GO" id="GO:1903425">
    <property type="term" value="F:fluoride transmembrane transporter activity"/>
    <property type="evidence" value="ECO:0007669"/>
    <property type="project" value="TreeGrafter"/>
</dbReference>
<evidence type="ECO:0000256" key="6">
    <source>
        <dbReference type="ARBA" id="ARBA00023136"/>
    </source>
</evidence>
<sequence length="615" mass="67896">MTDHNSDDDIRTKREWHYNNQRSSYRSSLNSTKSSVPPPTRSRTHSFLHRLEDFDLDLEKAQTPTSPDRADSDTIPYAIDNASPAPSVPYTKRRSDNNTKRRSDRSDYSGLRKEYGTRSTPSSRAGDEIGFDDLIVPEPWRQLYGVNTNSPTLPQPLHSSRSREQGRHTHRDNADSPHSRASKAQRSRRPAFPLGRGSSNNRSGSQLNITALPSIEDMRQANAADGYAHANGSSPQAKTASRLATELYTVSYLIFFAIWGTLARLGLQALTFYPGAPVIFSELWANVAGTFVMGFLAEDRRLFRAEWGNRGDQLPEPSDRPAELSHQDHLEEQRAKARHGKVKKTIPMYIGLATGFCGSFTSFSSFMRDAFLALSNDLRSPINHPYPQNVSIPPVSSTVSRNGGYSFLALCATIIVTLTACYCALKAGAHLALLLDPITPTLPFRFTRRIIDPVFVFFGWGVWLGALLLCIFPLHNAWRSQALFACVFAPLGCLARYYVSLRLNPMMPSFPLGTFAVNIFGTAVLGMAYDLQHVQLGTEMVGASVVGCQVLQGIMDGFCGTLTTVSTWIVELDTLKRGHAYVYGAVSVASGVGLLIVVMGSVRWTVGWAEIICVT</sequence>
<dbReference type="OrthoDB" id="409792at2759"/>
<evidence type="ECO:0000256" key="8">
    <source>
        <dbReference type="ARBA" id="ARBA00035585"/>
    </source>
</evidence>
<feature type="region of interest" description="Disordered" evidence="9">
    <location>
        <begin position="309"/>
        <end position="331"/>
    </location>
</feature>
<dbReference type="GO" id="GO:0005886">
    <property type="term" value="C:plasma membrane"/>
    <property type="evidence" value="ECO:0007669"/>
    <property type="project" value="UniProtKB-SubCell"/>
</dbReference>
<organism evidence="11 12">
    <name type="scientific">Neocucurbitaria cava</name>
    <dbReference type="NCBI Taxonomy" id="798079"/>
    <lineage>
        <taxon>Eukaryota</taxon>
        <taxon>Fungi</taxon>
        <taxon>Dikarya</taxon>
        <taxon>Ascomycota</taxon>
        <taxon>Pezizomycotina</taxon>
        <taxon>Dothideomycetes</taxon>
        <taxon>Pleosporomycetidae</taxon>
        <taxon>Pleosporales</taxon>
        <taxon>Pleosporineae</taxon>
        <taxon>Cucurbitariaceae</taxon>
        <taxon>Neocucurbitaria</taxon>
    </lineage>
</organism>
<comment type="similarity">
    <text evidence="7">Belongs to the fluoride channel Fluc/FEX (TC 1.A.43) family.</text>
</comment>
<feature type="compositionally biased region" description="Basic and acidic residues" evidence="9">
    <location>
        <begin position="1"/>
        <end position="17"/>
    </location>
</feature>
<protein>
    <recommendedName>
        <fullName evidence="13">Chromosome condensation protein</fullName>
    </recommendedName>
</protein>
<evidence type="ECO:0000313" key="11">
    <source>
        <dbReference type="EMBL" id="KAJ4362572.1"/>
    </source>
</evidence>
<dbReference type="EMBL" id="JAPEUY010000021">
    <property type="protein sequence ID" value="KAJ4362572.1"/>
    <property type="molecule type" value="Genomic_DNA"/>
</dbReference>
<dbReference type="Proteomes" id="UP001140560">
    <property type="component" value="Unassembled WGS sequence"/>
</dbReference>
<evidence type="ECO:0000256" key="1">
    <source>
        <dbReference type="ARBA" id="ARBA00002598"/>
    </source>
</evidence>
<evidence type="ECO:0000313" key="12">
    <source>
        <dbReference type="Proteomes" id="UP001140560"/>
    </source>
</evidence>
<feature type="compositionally biased region" description="Basic and acidic residues" evidence="9">
    <location>
        <begin position="93"/>
        <end position="116"/>
    </location>
</feature>
<feature type="transmembrane region" description="Helical" evidence="10">
    <location>
        <begin position="510"/>
        <end position="529"/>
    </location>
</feature>
<feature type="compositionally biased region" description="Basic and acidic residues" evidence="9">
    <location>
        <begin position="317"/>
        <end position="331"/>
    </location>
</feature>
<dbReference type="InterPro" id="IPR003691">
    <property type="entry name" value="FluC"/>
</dbReference>
<feature type="transmembrane region" description="Helical" evidence="10">
    <location>
        <begin position="247"/>
        <end position="267"/>
    </location>
</feature>
<feature type="compositionally biased region" description="Basic residues" evidence="9">
    <location>
        <begin position="180"/>
        <end position="189"/>
    </location>
</feature>
<evidence type="ECO:0000256" key="9">
    <source>
        <dbReference type="SAM" id="MobiDB-lite"/>
    </source>
</evidence>
<keyword evidence="4 10" id="KW-0812">Transmembrane</keyword>
<evidence type="ECO:0000256" key="5">
    <source>
        <dbReference type="ARBA" id="ARBA00022989"/>
    </source>
</evidence>
<comment type="subcellular location">
    <subcellularLocation>
        <location evidence="2">Cell membrane</location>
        <topology evidence="2">Multi-pass membrane protein</topology>
    </subcellularLocation>
</comment>
<comment type="caution">
    <text evidence="11">The sequence shown here is derived from an EMBL/GenBank/DDBJ whole genome shotgun (WGS) entry which is preliminary data.</text>
</comment>
<keyword evidence="3" id="KW-1003">Cell membrane</keyword>
<feature type="transmembrane region" description="Helical" evidence="10">
    <location>
        <begin position="279"/>
        <end position="297"/>
    </location>
</feature>
<dbReference type="AlphaFoldDB" id="A0A9W8Y0I1"/>
<accession>A0A9W8Y0I1</accession>
<evidence type="ECO:0000256" key="2">
    <source>
        <dbReference type="ARBA" id="ARBA00004651"/>
    </source>
</evidence>
<keyword evidence="5 10" id="KW-1133">Transmembrane helix</keyword>
<dbReference type="PANTHER" id="PTHR28259:SF1">
    <property type="entry name" value="FLUORIDE EXPORT PROTEIN 1-RELATED"/>
    <property type="match status" value="1"/>
</dbReference>
<feature type="transmembrane region" description="Helical" evidence="10">
    <location>
        <begin position="580"/>
        <end position="602"/>
    </location>
</feature>
<feature type="transmembrane region" description="Helical" evidence="10">
    <location>
        <begin position="346"/>
        <end position="367"/>
    </location>
</feature>
<evidence type="ECO:0000256" key="7">
    <source>
        <dbReference type="ARBA" id="ARBA00035120"/>
    </source>
</evidence>
<feature type="transmembrane region" description="Helical" evidence="10">
    <location>
        <begin position="480"/>
        <end position="498"/>
    </location>
</feature>
<feature type="transmembrane region" description="Helical" evidence="10">
    <location>
        <begin position="454"/>
        <end position="474"/>
    </location>
</feature>
<feature type="compositionally biased region" description="Polar residues" evidence="9">
    <location>
        <begin position="18"/>
        <end position="35"/>
    </location>
</feature>
<gene>
    <name evidence="11" type="ORF">N0V83_010666</name>
</gene>
<feature type="transmembrane region" description="Helical" evidence="10">
    <location>
        <begin position="405"/>
        <end position="425"/>
    </location>
</feature>
<comment type="function">
    <text evidence="1">Fluoride channel required for the rapid expulsion of cytoplasmic fluoride.</text>
</comment>
<evidence type="ECO:0000256" key="10">
    <source>
        <dbReference type="SAM" id="Phobius"/>
    </source>
</evidence>
<feature type="compositionally biased region" description="Low complexity" evidence="9">
    <location>
        <begin position="195"/>
        <end position="205"/>
    </location>
</feature>
<keyword evidence="12" id="KW-1185">Reference proteome</keyword>
<evidence type="ECO:0008006" key="13">
    <source>
        <dbReference type="Google" id="ProtNLM"/>
    </source>
</evidence>
<feature type="region of interest" description="Disordered" evidence="9">
    <location>
        <begin position="1"/>
        <end position="46"/>
    </location>
</feature>
<feature type="compositionally biased region" description="Basic and acidic residues" evidence="9">
    <location>
        <begin position="161"/>
        <end position="178"/>
    </location>
</feature>
<keyword evidence="6 10" id="KW-0472">Membrane</keyword>
<evidence type="ECO:0000256" key="3">
    <source>
        <dbReference type="ARBA" id="ARBA00022475"/>
    </source>
</evidence>
<reference evidence="11" key="1">
    <citation type="submission" date="2022-10" db="EMBL/GenBank/DDBJ databases">
        <title>Tapping the CABI collections for fungal endophytes: first genome assemblies for Collariella, Neodidymelliopsis, Ascochyta clinopodiicola, Didymella pomorum, Didymosphaeria variabile, Neocosmospora piperis and Neocucurbitaria cava.</title>
        <authorList>
            <person name="Hill R."/>
        </authorList>
    </citation>
    <scope>NUCLEOTIDE SEQUENCE</scope>
    <source>
        <strain evidence="11">IMI 356814</strain>
    </source>
</reference>